<name>A0A8S5NX01_9CAUD</name>
<accession>A0A8S5NX01</accession>
<sequence length="145" mass="16116">MINMNNCQICGNLVRDPEIKSTTSGKAVATMTVAVNRYFVNQNGEKQEFTDYVRVKAWPPWAEAIGNQLQKGMPVFVEGRYSSYSYGKDGDKKYMTEIVAEFVASPLNIKKAQAAEVGTGTGDFEQFGTVQSELPPQMENDDLPF</sequence>
<dbReference type="NCBIfam" id="TIGR00621">
    <property type="entry name" value="ssb"/>
    <property type="match status" value="1"/>
</dbReference>
<dbReference type="PROSITE" id="PS50935">
    <property type="entry name" value="SSB"/>
    <property type="match status" value="1"/>
</dbReference>
<dbReference type="InterPro" id="IPR000424">
    <property type="entry name" value="Primosome_PriB/ssb"/>
</dbReference>
<dbReference type="PIRSF" id="PIRSF002070">
    <property type="entry name" value="SSB"/>
    <property type="match status" value="1"/>
</dbReference>
<dbReference type="Pfam" id="PF00436">
    <property type="entry name" value="SSB"/>
    <property type="match status" value="1"/>
</dbReference>
<evidence type="ECO:0000256" key="2">
    <source>
        <dbReference type="PIRNR" id="PIRNR002070"/>
    </source>
</evidence>
<organism evidence="3">
    <name type="scientific">Caudovirales sp. ct0FJ5</name>
    <dbReference type="NCBI Taxonomy" id="2825755"/>
    <lineage>
        <taxon>Viruses</taxon>
        <taxon>Duplodnaviria</taxon>
        <taxon>Heunggongvirae</taxon>
        <taxon>Uroviricota</taxon>
        <taxon>Caudoviricetes</taxon>
    </lineage>
</organism>
<dbReference type="GO" id="GO:0009295">
    <property type="term" value="C:nucleoid"/>
    <property type="evidence" value="ECO:0007669"/>
    <property type="project" value="TreeGrafter"/>
</dbReference>
<reference evidence="3" key="1">
    <citation type="journal article" date="2021" name="Proc. Natl. Acad. Sci. U.S.A.">
        <title>A Catalog of Tens of Thousands of Viruses from Human Metagenomes Reveals Hidden Associations with Chronic Diseases.</title>
        <authorList>
            <person name="Tisza M.J."/>
            <person name="Buck C.B."/>
        </authorList>
    </citation>
    <scope>NUCLEOTIDE SEQUENCE</scope>
    <source>
        <strain evidence="3">Ct0FJ5</strain>
    </source>
</reference>
<evidence type="ECO:0000256" key="1">
    <source>
        <dbReference type="ARBA" id="ARBA00023125"/>
    </source>
</evidence>
<dbReference type="EMBL" id="BK015281">
    <property type="protein sequence ID" value="DAD99341.1"/>
    <property type="molecule type" value="Genomic_DNA"/>
</dbReference>
<dbReference type="PANTHER" id="PTHR10302:SF27">
    <property type="entry name" value="SINGLE-STRANDED DNA-BINDING PROTEIN"/>
    <property type="match status" value="1"/>
</dbReference>
<dbReference type="InterPro" id="IPR012340">
    <property type="entry name" value="NA-bd_OB-fold"/>
</dbReference>
<dbReference type="Gene3D" id="2.40.50.140">
    <property type="entry name" value="Nucleic acid-binding proteins"/>
    <property type="match status" value="1"/>
</dbReference>
<dbReference type="GO" id="GO:0003697">
    <property type="term" value="F:single-stranded DNA binding"/>
    <property type="evidence" value="ECO:0007669"/>
    <property type="project" value="InterPro"/>
</dbReference>
<protein>
    <recommendedName>
        <fullName evidence="2">Single-stranded DNA-binding protein</fullName>
    </recommendedName>
</protein>
<proteinExistence type="inferred from homology"/>
<dbReference type="PANTHER" id="PTHR10302">
    <property type="entry name" value="SINGLE-STRANDED DNA-BINDING PROTEIN"/>
    <property type="match status" value="1"/>
</dbReference>
<keyword evidence="1 2" id="KW-0238">DNA-binding</keyword>
<evidence type="ECO:0000313" key="3">
    <source>
        <dbReference type="EMBL" id="DAD99341.1"/>
    </source>
</evidence>
<dbReference type="CDD" id="cd04496">
    <property type="entry name" value="SSB_OBF"/>
    <property type="match status" value="1"/>
</dbReference>
<dbReference type="GO" id="GO:0006260">
    <property type="term" value="P:DNA replication"/>
    <property type="evidence" value="ECO:0007669"/>
    <property type="project" value="InterPro"/>
</dbReference>
<dbReference type="HAMAP" id="MF_00984">
    <property type="entry name" value="SSB"/>
    <property type="match status" value="1"/>
</dbReference>
<dbReference type="InterPro" id="IPR011344">
    <property type="entry name" value="ssDNA-bd"/>
</dbReference>
<dbReference type="SUPFAM" id="SSF50249">
    <property type="entry name" value="Nucleic acid-binding proteins"/>
    <property type="match status" value="1"/>
</dbReference>